<evidence type="ECO:0000313" key="2">
    <source>
        <dbReference type="EMBL" id="KAJ1134909.1"/>
    </source>
</evidence>
<dbReference type="Proteomes" id="UP001066276">
    <property type="component" value="Chromosome 6"/>
</dbReference>
<organism evidence="2 3">
    <name type="scientific">Pleurodeles waltl</name>
    <name type="common">Iberian ribbed newt</name>
    <dbReference type="NCBI Taxonomy" id="8319"/>
    <lineage>
        <taxon>Eukaryota</taxon>
        <taxon>Metazoa</taxon>
        <taxon>Chordata</taxon>
        <taxon>Craniata</taxon>
        <taxon>Vertebrata</taxon>
        <taxon>Euteleostomi</taxon>
        <taxon>Amphibia</taxon>
        <taxon>Batrachia</taxon>
        <taxon>Caudata</taxon>
        <taxon>Salamandroidea</taxon>
        <taxon>Salamandridae</taxon>
        <taxon>Pleurodelinae</taxon>
        <taxon>Pleurodeles</taxon>
    </lineage>
</organism>
<gene>
    <name evidence="2" type="ORF">NDU88_001355</name>
</gene>
<evidence type="ECO:0000256" key="1">
    <source>
        <dbReference type="SAM" id="MobiDB-lite"/>
    </source>
</evidence>
<proteinExistence type="predicted"/>
<sequence>MIRYCEKAQADGQYFRICNMEAAVAPKLPGGTVGLVIAHKGSKHMSVPPQVKEGKLVRMLDRGADSDAGKPETEVGKRTTALSGYGNPWDNVGRSLVSKTRLSELQTARLGMTCGPWTKGRERFNTTFPMARKQEEETLQEYETLLEWRTFDGDVWDVECPGVSGKTGVWGNEEVCELNYIAEEEELEEGEISVWQESSKDTRKGEMRCGGLIYH</sequence>
<dbReference type="AlphaFoldDB" id="A0AAV7Q3S3"/>
<protein>
    <submittedName>
        <fullName evidence="2">Uncharacterized protein</fullName>
    </submittedName>
</protein>
<accession>A0AAV7Q3S3</accession>
<evidence type="ECO:0000313" key="3">
    <source>
        <dbReference type="Proteomes" id="UP001066276"/>
    </source>
</evidence>
<keyword evidence="3" id="KW-1185">Reference proteome</keyword>
<dbReference type="EMBL" id="JANPWB010000010">
    <property type="protein sequence ID" value="KAJ1134909.1"/>
    <property type="molecule type" value="Genomic_DNA"/>
</dbReference>
<reference evidence="2" key="1">
    <citation type="journal article" date="2022" name="bioRxiv">
        <title>Sequencing and chromosome-scale assembly of the giantPleurodeles waltlgenome.</title>
        <authorList>
            <person name="Brown T."/>
            <person name="Elewa A."/>
            <person name="Iarovenko S."/>
            <person name="Subramanian E."/>
            <person name="Araus A.J."/>
            <person name="Petzold A."/>
            <person name="Susuki M."/>
            <person name="Suzuki K.-i.T."/>
            <person name="Hayashi T."/>
            <person name="Toyoda A."/>
            <person name="Oliveira C."/>
            <person name="Osipova E."/>
            <person name="Leigh N.D."/>
            <person name="Simon A."/>
            <person name="Yun M.H."/>
        </authorList>
    </citation>
    <scope>NUCLEOTIDE SEQUENCE</scope>
    <source>
        <strain evidence="2">20211129_DDA</strain>
        <tissue evidence="2">Liver</tissue>
    </source>
</reference>
<feature type="compositionally biased region" description="Basic and acidic residues" evidence="1">
    <location>
        <begin position="63"/>
        <end position="77"/>
    </location>
</feature>
<comment type="caution">
    <text evidence="2">The sequence shown here is derived from an EMBL/GenBank/DDBJ whole genome shotgun (WGS) entry which is preliminary data.</text>
</comment>
<feature type="region of interest" description="Disordered" evidence="1">
    <location>
        <begin position="63"/>
        <end position="83"/>
    </location>
</feature>
<name>A0AAV7Q3S3_PLEWA</name>